<keyword evidence="1" id="KW-0812">Transmembrane</keyword>
<dbReference type="Proteomes" id="UP000235826">
    <property type="component" value="Chromosome"/>
</dbReference>
<dbReference type="KEGG" id="fek:C1H87_18245"/>
<dbReference type="EMBL" id="CP025791">
    <property type="protein sequence ID" value="AUP80548.1"/>
    <property type="molecule type" value="Genomic_DNA"/>
</dbReference>
<evidence type="ECO:0000313" key="3">
    <source>
        <dbReference type="Proteomes" id="UP000235826"/>
    </source>
</evidence>
<gene>
    <name evidence="2" type="ORF">C1H87_18245</name>
</gene>
<keyword evidence="1" id="KW-0472">Membrane</keyword>
<dbReference type="OrthoDB" id="1453895at2"/>
<dbReference type="RefSeq" id="WP_102757194.1">
    <property type="nucleotide sequence ID" value="NZ_CP025791.1"/>
</dbReference>
<dbReference type="AlphaFoldDB" id="A0A2K9PUS0"/>
<evidence type="ECO:0000313" key="2">
    <source>
        <dbReference type="EMBL" id="AUP80548.1"/>
    </source>
</evidence>
<name>A0A2K9PUS0_9FLAO</name>
<organism evidence="2 3">
    <name type="scientific">Flavivirga eckloniae</name>
    <dbReference type="NCBI Taxonomy" id="1803846"/>
    <lineage>
        <taxon>Bacteria</taxon>
        <taxon>Pseudomonadati</taxon>
        <taxon>Bacteroidota</taxon>
        <taxon>Flavobacteriia</taxon>
        <taxon>Flavobacteriales</taxon>
        <taxon>Flavobacteriaceae</taxon>
        <taxon>Flavivirga</taxon>
    </lineage>
</organism>
<keyword evidence="3" id="KW-1185">Reference proteome</keyword>
<evidence type="ECO:0000256" key="1">
    <source>
        <dbReference type="SAM" id="Phobius"/>
    </source>
</evidence>
<feature type="transmembrane region" description="Helical" evidence="1">
    <location>
        <begin position="135"/>
        <end position="155"/>
    </location>
</feature>
<protein>
    <submittedName>
        <fullName evidence="2">Uncharacterized protein</fullName>
    </submittedName>
</protein>
<sequence length="159" mass="18376">MEILKKITDFIYGTRQVREKYSSDNPNEKILAADASKGIMTKGNTEIKRDFGWVNSQRAVVLLTDKRIKCGKWDIPLDNISSAQLVKINTTFGSGQVLKITTKDQNNFQFGMQMNREWIEQSVLPLTLEKGKLKFSLFSIAIRIFLVGYFIYWIIEKMK</sequence>
<accession>A0A2K9PUS0</accession>
<reference evidence="2 3" key="1">
    <citation type="submission" date="2018-01" db="EMBL/GenBank/DDBJ databases">
        <title>Complete genome sequence of Flavivirga eckloniae ECD14 isolated from seaweed Ecklonia cava.</title>
        <authorList>
            <person name="Lee J.H."/>
            <person name="Baik K.S."/>
            <person name="Seong C.N."/>
        </authorList>
    </citation>
    <scope>NUCLEOTIDE SEQUENCE [LARGE SCALE GENOMIC DNA]</scope>
    <source>
        <strain evidence="2 3">ECD14</strain>
    </source>
</reference>
<keyword evidence="1" id="KW-1133">Transmembrane helix</keyword>
<proteinExistence type="predicted"/>